<protein>
    <submittedName>
        <fullName evidence="1">Uncharacterized protein</fullName>
    </submittedName>
</protein>
<dbReference type="Proteomes" id="UP000036367">
    <property type="component" value="Unassembled WGS sequence"/>
</dbReference>
<dbReference type="PATRIC" id="fig|595434.4.peg.3175"/>
<organism evidence="1 2">
    <name type="scientific">Rhodopirellula islandica</name>
    <dbReference type="NCBI Taxonomy" id="595434"/>
    <lineage>
        <taxon>Bacteria</taxon>
        <taxon>Pseudomonadati</taxon>
        <taxon>Planctomycetota</taxon>
        <taxon>Planctomycetia</taxon>
        <taxon>Pirellulales</taxon>
        <taxon>Pirellulaceae</taxon>
        <taxon>Rhodopirellula</taxon>
    </lineage>
</organism>
<dbReference type="AlphaFoldDB" id="A0A0J1BDL2"/>
<dbReference type="EMBL" id="LECT01000026">
    <property type="protein sequence ID" value="KLU04708.1"/>
    <property type="molecule type" value="Genomic_DNA"/>
</dbReference>
<accession>A0A0J1BDL2</accession>
<name>A0A0J1BDL2_RHOIS</name>
<comment type="caution">
    <text evidence="1">The sequence shown here is derived from an EMBL/GenBank/DDBJ whole genome shotgun (WGS) entry which is preliminary data.</text>
</comment>
<dbReference type="STRING" id="595434.RISK_003330"/>
<evidence type="ECO:0000313" key="1">
    <source>
        <dbReference type="EMBL" id="KLU04708.1"/>
    </source>
</evidence>
<sequence>MVQEQVTSVCSTGEIPSPRTIAIPRIAKSPFLAKSAFHRGLR</sequence>
<reference evidence="1" key="1">
    <citation type="submission" date="2015-05" db="EMBL/GenBank/DDBJ databases">
        <title>Permanent draft genome of Rhodopirellula islandicus K833.</title>
        <authorList>
            <person name="Kizina J."/>
            <person name="Richter M."/>
            <person name="Glockner F.O."/>
            <person name="Harder J."/>
        </authorList>
    </citation>
    <scope>NUCLEOTIDE SEQUENCE [LARGE SCALE GENOMIC DNA]</scope>
    <source>
        <strain evidence="1">K833</strain>
    </source>
</reference>
<gene>
    <name evidence="1" type="ORF">RISK_003330</name>
</gene>
<proteinExistence type="predicted"/>
<evidence type="ECO:0000313" key="2">
    <source>
        <dbReference type="Proteomes" id="UP000036367"/>
    </source>
</evidence>
<keyword evidence="2" id="KW-1185">Reference proteome</keyword>